<organism evidence="2 3">
    <name type="scientific">Atopobium minutum</name>
    <dbReference type="NCBI Taxonomy" id="1381"/>
    <lineage>
        <taxon>Bacteria</taxon>
        <taxon>Bacillati</taxon>
        <taxon>Actinomycetota</taxon>
        <taxon>Coriobacteriia</taxon>
        <taxon>Coriobacteriales</taxon>
        <taxon>Atopobiaceae</taxon>
        <taxon>Atopobium</taxon>
    </lineage>
</organism>
<keyword evidence="1" id="KW-0732">Signal</keyword>
<dbReference type="Gene3D" id="2.60.40.10">
    <property type="entry name" value="Immunoglobulins"/>
    <property type="match status" value="1"/>
</dbReference>
<feature type="chain" id="PRO_5044347350" description="Fibronectin type-III domain-containing protein" evidence="1">
    <location>
        <begin position="20"/>
        <end position="142"/>
    </location>
</feature>
<dbReference type="RefSeq" id="WP_002563854.1">
    <property type="nucleotide sequence ID" value="NZ_CALJSN010000003.1"/>
</dbReference>
<dbReference type="GO" id="GO:0005975">
    <property type="term" value="P:carbohydrate metabolic process"/>
    <property type="evidence" value="ECO:0007669"/>
    <property type="project" value="UniProtKB-ARBA"/>
</dbReference>
<dbReference type="AlphaFoldDB" id="A0AB38A8H9"/>
<comment type="caution">
    <text evidence="2">The sequence shown here is derived from an EMBL/GenBank/DDBJ whole genome shotgun (WGS) entry which is preliminary data.</text>
</comment>
<dbReference type="EMBL" id="FNSH01000002">
    <property type="protein sequence ID" value="SEC28736.1"/>
    <property type="molecule type" value="Genomic_DNA"/>
</dbReference>
<evidence type="ECO:0000313" key="2">
    <source>
        <dbReference type="EMBL" id="SEC28736.1"/>
    </source>
</evidence>
<dbReference type="InterPro" id="IPR013783">
    <property type="entry name" value="Ig-like_fold"/>
</dbReference>
<evidence type="ECO:0000313" key="3">
    <source>
        <dbReference type="Proteomes" id="UP000183687"/>
    </source>
</evidence>
<protein>
    <recommendedName>
        <fullName evidence="4">Fibronectin type-III domain-containing protein</fullName>
    </recommendedName>
</protein>
<reference evidence="2 3" key="1">
    <citation type="submission" date="2016-10" db="EMBL/GenBank/DDBJ databases">
        <authorList>
            <person name="Varghese N."/>
            <person name="Submissions S."/>
        </authorList>
    </citation>
    <scope>NUCLEOTIDE SEQUENCE [LARGE SCALE GENOMIC DNA]</scope>
    <source>
        <strain evidence="2 3">DSM 20586</strain>
    </source>
</reference>
<gene>
    <name evidence="2" type="ORF">SAMN04489746_1599</name>
</gene>
<sequence>MLVAGSVTPALAHTPIAPAAYATAATPVAAPNRDKKYEGYTVTVGVFDEDGKQVGTPQKLPFNQLQTQVTGLESNKKYTVKVLSIMDDKGKDVTAQFTHDVSFTEEVIPGKTRDVWVKSPNGIQAGQQKLPLSMNLKAKPTS</sequence>
<dbReference type="Proteomes" id="UP000183687">
    <property type="component" value="Unassembled WGS sequence"/>
</dbReference>
<evidence type="ECO:0008006" key="4">
    <source>
        <dbReference type="Google" id="ProtNLM"/>
    </source>
</evidence>
<name>A0AB38A8H9_9ACTN</name>
<evidence type="ECO:0000256" key="1">
    <source>
        <dbReference type="SAM" id="SignalP"/>
    </source>
</evidence>
<feature type="signal peptide" evidence="1">
    <location>
        <begin position="1"/>
        <end position="19"/>
    </location>
</feature>
<proteinExistence type="predicted"/>
<accession>A0AB38A8H9</accession>